<dbReference type="PIRSF" id="PIRSF003085">
    <property type="entry name" value="CMAS"/>
    <property type="match status" value="1"/>
</dbReference>
<evidence type="ECO:0000313" key="8">
    <source>
        <dbReference type="Proteomes" id="UP000603865"/>
    </source>
</evidence>
<dbReference type="Proteomes" id="UP000603865">
    <property type="component" value="Unassembled WGS sequence"/>
</dbReference>
<keyword evidence="2" id="KW-0489">Methyltransferase</keyword>
<evidence type="ECO:0000256" key="1">
    <source>
        <dbReference type="ARBA" id="ARBA00010815"/>
    </source>
</evidence>
<evidence type="ECO:0000256" key="5">
    <source>
        <dbReference type="ARBA" id="ARBA00023098"/>
    </source>
</evidence>
<keyword evidence="3" id="KW-0808">Transferase</keyword>
<dbReference type="GO" id="GO:0008168">
    <property type="term" value="F:methyltransferase activity"/>
    <property type="evidence" value="ECO:0007669"/>
    <property type="project" value="UniProtKB-KW"/>
</dbReference>
<reference evidence="7" key="2">
    <citation type="submission" date="2020-09" db="EMBL/GenBank/DDBJ databases">
        <authorList>
            <person name="Sun Q."/>
            <person name="Ohkuma M."/>
        </authorList>
    </citation>
    <scope>NUCLEOTIDE SEQUENCE</scope>
    <source>
        <strain evidence="7">JCM 31311</strain>
    </source>
</reference>
<dbReference type="GO" id="GO:0008610">
    <property type="term" value="P:lipid biosynthetic process"/>
    <property type="evidence" value="ECO:0007669"/>
    <property type="project" value="InterPro"/>
</dbReference>
<feature type="region of interest" description="Disordered" evidence="6">
    <location>
        <begin position="100"/>
        <end position="119"/>
    </location>
</feature>
<keyword evidence="5" id="KW-0443">Lipid metabolism</keyword>
<proteinExistence type="inferred from homology"/>
<accession>A0A918CQU6</accession>
<evidence type="ECO:0000256" key="3">
    <source>
        <dbReference type="ARBA" id="ARBA00022679"/>
    </source>
</evidence>
<name>A0A918CQU6_9DEIO</name>
<dbReference type="Gene3D" id="3.40.50.150">
    <property type="entry name" value="Vaccinia Virus protein VP39"/>
    <property type="match status" value="1"/>
</dbReference>
<sequence length="429" mass="47994">MLRLLFGPPAKWAFGVRYWDGTYEGPAGATTTLHLNRAGALRRMLWPPSDLSVAESYLFGDLDIEGDPLPLLTQGVAAAPRLLNPLTLLRLLPRLLTLPTDDAPPRPSRAATHEGGVHSKERDARSIRYHYDVGNDFYALFLDQRMVYSCAYFATGQETLEEAQRLKLDRLCRKLRLKPGEHLLDIGSGWGALSIHAAQHYGVRVTGITLSPAQAELARARAQAAGVANRVTFELRDYRDLPPVPTFDKIVSVGMVEHVGSGKLPAYFQQAYRLLRPGGLFLNHGIVTAMTPGFVRWGFGLIERYLNTHSFIQEYVFPDGELRRIGELTTRAEAAGFELRDVENMREHYALTLLEWIRRLEINHDQVVRLTDEVTYRIWRLYMAGSADSFRAGRIGVVQSLYAKPTASGKAGLPLTRVDVEEGTPWAAD</sequence>
<evidence type="ECO:0000256" key="4">
    <source>
        <dbReference type="ARBA" id="ARBA00022691"/>
    </source>
</evidence>
<keyword evidence="4" id="KW-0949">S-adenosyl-L-methionine</keyword>
<comment type="caution">
    <text evidence="7">The sequence shown here is derived from an EMBL/GenBank/DDBJ whole genome shotgun (WGS) entry which is preliminary data.</text>
</comment>
<comment type="similarity">
    <text evidence="1">Belongs to the CFA/CMAS family.</text>
</comment>
<dbReference type="InterPro" id="IPR050723">
    <property type="entry name" value="CFA/CMAS"/>
</dbReference>
<dbReference type="PANTHER" id="PTHR43667">
    <property type="entry name" value="CYCLOPROPANE-FATTY-ACYL-PHOSPHOLIPID SYNTHASE"/>
    <property type="match status" value="1"/>
</dbReference>
<dbReference type="SUPFAM" id="SSF53335">
    <property type="entry name" value="S-adenosyl-L-methionine-dependent methyltransferases"/>
    <property type="match status" value="1"/>
</dbReference>
<dbReference type="PANTHER" id="PTHR43667:SF1">
    <property type="entry name" value="CYCLOPROPANE-FATTY-ACYL-PHOSPHOLIPID SYNTHASE"/>
    <property type="match status" value="1"/>
</dbReference>
<dbReference type="Pfam" id="PF02353">
    <property type="entry name" value="CMAS"/>
    <property type="match status" value="1"/>
</dbReference>
<dbReference type="GO" id="GO:0032259">
    <property type="term" value="P:methylation"/>
    <property type="evidence" value="ECO:0007669"/>
    <property type="project" value="UniProtKB-KW"/>
</dbReference>
<evidence type="ECO:0000256" key="6">
    <source>
        <dbReference type="SAM" id="MobiDB-lite"/>
    </source>
</evidence>
<evidence type="ECO:0000313" key="7">
    <source>
        <dbReference type="EMBL" id="GGR34283.1"/>
    </source>
</evidence>
<gene>
    <name evidence="7" type="ORF">GCM10008957_50520</name>
</gene>
<evidence type="ECO:0000256" key="2">
    <source>
        <dbReference type="ARBA" id="ARBA00022603"/>
    </source>
</evidence>
<organism evidence="7 8">
    <name type="scientific">Deinococcus ruber</name>
    <dbReference type="NCBI Taxonomy" id="1848197"/>
    <lineage>
        <taxon>Bacteria</taxon>
        <taxon>Thermotogati</taxon>
        <taxon>Deinococcota</taxon>
        <taxon>Deinococci</taxon>
        <taxon>Deinococcales</taxon>
        <taxon>Deinococcaceae</taxon>
        <taxon>Deinococcus</taxon>
    </lineage>
</organism>
<reference evidence="7" key="1">
    <citation type="journal article" date="2014" name="Int. J. Syst. Evol. Microbiol.">
        <title>Complete genome sequence of Corynebacterium casei LMG S-19264T (=DSM 44701T), isolated from a smear-ripened cheese.</title>
        <authorList>
            <consortium name="US DOE Joint Genome Institute (JGI-PGF)"/>
            <person name="Walter F."/>
            <person name="Albersmeier A."/>
            <person name="Kalinowski J."/>
            <person name="Ruckert C."/>
        </authorList>
    </citation>
    <scope>NUCLEOTIDE SEQUENCE</scope>
    <source>
        <strain evidence="7">JCM 31311</strain>
    </source>
</reference>
<dbReference type="CDD" id="cd02440">
    <property type="entry name" value="AdoMet_MTases"/>
    <property type="match status" value="1"/>
</dbReference>
<dbReference type="AlphaFoldDB" id="A0A918CQU6"/>
<protein>
    <submittedName>
        <fullName evidence="7">Cyclopropane-fatty-acyl-phospholipid synthase</fullName>
    </submittedName>
</protein>
<keyword evidence="8" id="KW-1185">Reference proteome</keyword>
<dbReference type="EMBL" id="BMQL01000063">
    <property type="protein sequence ID" value="GGR34283.1"/>
    <property type="molecule type" value="Genomic_DNA"/>
</dbReference>
<dbReference type="InterPro" id="IPR029063">
    <property type="entry name" value="SAM-dependent_MTases_sf"/>
</dbReference>
<dbReference type="InterPro" id="IPR003333">
    <property type="entry name" value="CMAS"/>
</dbReference>